<dbReference type="Pfam" id="PF06738">
    <property type="entry name" value="ThrE"/>
    <property type="match status" value="1"/>
</dbReference>
<feature type="transmembrane region" description="Helical" evidence="7">
    <location>
        <begin position="168"/>
        <end position="190"/>
    </location>
</feature>
<comment type="similarity">
    <text evidence="6">Belongs to the ThrE exporter (TC 2.A.79) family.</text>
</comment>
<evidence type="ECO:0000256" key="4">
    <source>
        <dbReference type="ARBA" id="ARBA00022989"/>
    </source>
</evidence>
<feature type="domain" description="Threonine/serine exporter-like N-terminal" evidence="8">
    <location>
        <begin position="13"/>
        <end position="250"/>
    </location>
</feature>
<evidence type="ECO:0000256" key="7">
    <source>
        <dbReference type="SAM" id="Phobius"/>
    </source>
</evidence>
<organism evidence="9 10">
    <name type="scientific">Psychromonas ingrahamii (strain DSM 17664 / CCUG 51855 / 37)</name>
    <dbReference type="NCBI Taxonomy" id="357804"/>
    <lineage>
        <taxon>Bacteria</taxon>
        <taxon>Pseudomonadati</taxon>
        <taxon>Pseudomonadota</taxon>
        <taxon>Gammaproteobacteria</taxon>
        <taxon>Alteromonadales</taxon>
        <taxon>Psychromonadaceae</taxon>
        <taxon>Psychromonas</taxon>
    </lineage>
</organism>
<gene>
    <name evidence="9" type="ordered locus">Ping_1290</name>
</gene>
<dbReference type="HOGENOM" id="CLU_070277_2_0_6"/>
<evidence type="ECO:0000256" key="3">
    <source>
        <dbReference type="ARBA" id="ARBA00022692"/>
    </source>
</evidence>
<dbReference type="AlphaFoldDB" id="A1SUF2"/>
<evidence type="ECO:0000256" key="5">
    <source>
        <dbReference type="ARBA" id="ARBA00023136"/>
    </source>
</evidence>
<keyword evidence="4 7" id="KW-1133">Transmembrane helix</keyword>
<dbReference type="RefSeq" id="WP_011769680.1">
    <property type="nucleotide sequence ID" value="NC_008709.1"/>
</dbReference>
<accession>A1SUF2</accession>
<dbReference type="PANTHER" id="PTHR34390:SF2">
    <property type="entry name" value="SUCCINATE TRANSPORTER SUBUNIT YJJP-RELATED"/>
    <property type="match status" value="1"/>
</dbReference>
<evidence type="ECO:0000256" key="2">
    <source>
        <dbReference type="ARBA" id="ARBA00022475"/>
    </source>
</evidence>
<dbReference type="GO" id="GO:0015744">
    <property type="term" value="P:succinate transport"/>
    <property type="evidence" value="ECO:0007669"/>
    <property type="project" value="TreeGrafter"/>
</dbReference>
<evidence type="ECO:0000256" key="6">
    <source>
        <dbReference type="ARBA" id="ARBA00034125"/>
    </source>
</evidence>
<feature type="transmembrane region" description="Helical" evidence="7">
    <location>
        <begin position="140"/>
        <end position="156"/>
    </location>
</feature>
<keyword evidence="5 7" id="KW-0472">Membrane</keyword>
<sequence>MSLSRQAQTELIRVAAKAGQLLHQHGAESRLVEQTTQRIGMALGARSIELSVSPDAIVITSLFDGDCITTTRRCYDRGINMQMVCDVQRICIMAEKKLLDAKQVKERLNRLKPMKYNRWAVVFMIGLACGSFSHFFGGDWQVYITTFFASAAAMTIRQELAHRHHSPLVNFAIAAFVATSIASLGVVYEFGEKPEIALAASVLLLVPGFPLINAVSDMLKGHISMGIARWVFASLLTLSVSVGIVASMTLTGVVAWIG</sequence>
<dbReference type="InterPro" id="IPR050539">
    <property type="entry name" value="ThrE_Dicarb/AminoAcid_Exp"/>
</dbReference>
<feature type="transmembrane region" description="Helical" evidence="7">
    <location>
        <begin position="116"/>
        <end position="134"/>
    </location>
</feature>
<comment type="subcellular location">
    <subcellularLocation>
        <location evidence="1">Cell membrane</location>
        <topology evidence="1">Multi-pass membrane protein</topology>
    </subcellularLocation>
</comment>
<dbReference type="EMBL" id="CP000510">
    <property type="protein sequence ID" value="ABM03117.1"/>
    <property type="molecule type" value="Genomic_DNA"/>
</dbReference>
<evidence type="ECO:0000313" key="9">
    <source>
        <dbReference type="EMBL" id="ABM03117.1"/>
    </source>
</evidence>
<dbReference type="eggNOG" id="COG2966">
    <property type="taxonomic scope" value="Bacteria"/>
</dbReference>
<dbReference type="GO" id="GO:0005886">
    <property type="term" value="C:plasma membrane"/>
    <property type="evidence" value="ECO:0007669"/>
    <property type="project" value="UniProtKB-SubCell"/>
</dbReference>
<name>A1SUF2_PSYIN</name>
<evidence type="ECO:0000313" key="10">
    <source>
        <dbReference type="Proteomes" id="UP000000639"/>
    </source>
</evidence>
<dbReference type="GO" id="GO:0022857">
    <property type="term" value="F:transmembrane transporter activity"/>
    <property type="evidence" value="ECO:0007669"/>
    <property type="project" value="InterPro"/>
</dbReference>
<feature type="transmembrane region" description="Helical" evidence="7">
    <location>
        <begin position="196"/>
        <end position="215"/>
    </location>
</feature>
<dbReference type="OrthoDB" id="9813917at2"/>
<evidence type="ECO:0000256" key="1">
    <source>
        <dbReference type="ARBA" id="ARBA00004651"/>
    </source>
</evidence>
<reference evidence="9 10" key="1">
    <citation type="submission" date="2007-01" db="EMBL/GenBank/DDBJ databases">
        <title>Complete sequence of Psychromonas ingrahamii 37.</title>
        <authorList>
            <consortium name="US DOE Joint Genome Institute"/>
            <person name="Copeland A."/>
            <person name="Lucas S."/>
            <person name="Lapidus A."/>
            <person name="Barry K."/>
            <person name="Detter J.C."/>
            <person name="Glavina del Rio T."/>
            <person name="Hammon N."/>
            <person name="Israni S."/>
            <person name="Dalin E."/>
            <person name="Tice H."/>
            <person name="Pitluck S."/>
            <person name="Thompson L.S."/>
            <person name="Brettin T."/>
            <person name="Bruce D."/>
            <person name="Han C."/>
            <person name="Tapia R."/>
            <person name="Schmutz J."/>
            <person name="Larimer F."/>
            <person name="Land M."/>
            <person name="Hauser L."/>
            <person name="Kyrpides N."/>
            <person name="Ivanova N."/>
            <person name="Staley J."/>
            <person name="Richardson P."/>
        </authorList>
    </citation>
    <scope>NUCLEOTIDE SEQUENCE [LARGE SCALE GENOMIC DNA]</scope>
    <source>
        <strain evidence="9 10">37</strain>
    </source>
</reference>
<dbReference type="Proteomes" id="UP000000639">
    <property type="component" value="Chromosome"/>
</dbReference>
<keyword evidence="2" id="KW-1003">Cell membrane</keyword>
<dbReference type="PANTHER" id="PTHR34390">
    <property type="entry name" value="UPF0442 PROTEIN YJJB-RELATED"/>
    <property type="match status" value="1"/>
</dbReference>
<keyword evidence="10" id="KW-1185">Reference proteome</keyword>
<dbReference type="InterPro" id="IPR010619">
    <property type="entry name" value="ThrE-like_N"/>
</dbReference>
<dbReference type="KEGG" id="pin:Ping_1290"/>
<protein>
    <recommendedName>
        <fullName evidence="8">Threonine/serine exporter-like N-terminal domain-containing protein</fullName>
    </recommendedName>
</protein>
<dbReference type="STRING" id="357804.Ping_1290"/>
<proteinExistence type="inferred from homology"/>
<keyword evidence="3 7" id="KW-0812">Transmembrane</keyword>
<evidence type="ECO:0000259" key="8">
    <source>
        <dbReference type="Pfam" id="PF06738"/>
    </source>
</evidence>
<feature type="transmembrane region" description="Helical" evidence="7">
    <location>
        <begin position="227"/>
        <end position="257"/>
    </location>
</feature>